<gene>
    <name evidence="2" type="ORF">CJN711_LOCUS23800</name>
</gene>
<reference evidence="2" key="1">
    <citation type="submission" date="2021-02" db="EMBL/GenBank/DDBJ databases">
        <authorList>
            <person name="Nowell W R."/>
        </authorList>
    </citation>
    <scope>NUCLEOTIDE SEQUENCE</scope>
</reference>
<dbReference type="Proteomes" id="UP000663855">
    <property type="component" value="Unassembled WGS sequence"/>
</dbReference>
<sequence length="225" mass="25256">MTPGGNIIKVEKSNIPSRENTQLSDKSFSTIHSTGSVRTSKVNRSSLTNKAQTSHAANNIVSPVNEKITKVASFITLPSHHIFMGHLLARMATLWLEQQTLSNAIENGYKPIHTKRKRTDQDDVSSNKRKIINNSTVANDSDSDERLSLSPRVSPIMSKVTKSSHSINHLMPSTVTSFKCQLCRRSLRNKDIYMDHMIICAVQRQVSIKIVRTNNEKKNDEVSKM</sequence>
<feature type="region of interest" description="Disordered" evidence="1">
    <location>
        <begin position="18"/>
        <end position="51"/>
    </location>
</feature>
<organism evidence="2 3">
    <name type="scientific">Rotaria magnacalcarata</name>
    <dbReference type="NCBI Taxonomy" id="392030"/>
    <lineage>
        <taxon>Eukaryota</taxon>
        <taxon>Metazoa</taxon>
        <taxon>Spiralia</taxon>
        <taxon>Gnathifera</taxon>
        <taxon>Rotifera</taxon>
        <taxon>Eurotatoria</taxon>
        <taxon>Bdelloidea</taxon>
        <taxon>Philodinida</taxon>
        <taxon>Philodinidae</taxon>
        <taxon>Rotaria</taxon>
    </lineage>
</organism>
<dbReference type="AlphaFoldDB" id="A0A815NR79"/>
<accession>A0A815NR79</accession>
<feature type="region of interest" description="Disordered" evidence="1">
    <location>
        <begin position="112"/>
        <end position="148"/>
    </location>
</feature>
<evidence type="ECO:0000313" key="2">
    <source>
        <dbReference type="EMBL" id="CAF1435621.1"/>
    </source>
</evidence>
<dbReference type="EMBL" id="CAJNOV010011059">
    <property type="protein sequence ID" value="CAF1435621.1"/>
    <property type="molecule type" value="Genomic_DNA"/>
</dbReference>
<name>A0A815NR79_9BILA</name>
<evidence type="ECO:0000256" key="1">
    <source>
        <dbReference type="SAM" id="MobiDB-lite"/>
    </source>
</evidence>
<protein>
    <submittedName>
        <fullName evidence="2">Uncharacterized protein</fullName>
    </submittedName>
</protein>
<evidence type="ECO:0000313" key="3">
    <source>
        <dbReference type="Proteomes" id="UP000663855"/>
    </source>
</evidence>
<proteinExistence type="predicted"/>
<comment type="caution">
    <text evidence="2">The sequence shown here is derived from an EMBL/GenBank/DDBJ whole genome shotgun (WGS) entry which is preliminary data.</text>
</comment>